<dbReference type="PANTHER" id="PTHR30204:SF82">
    <property type="entry name" value="TRANSCRIPTIONAL REGULATOR, MERR FAMILY"/>
    <property type="match status" value="1"/>
</dbReference>
<dbReference type="SMART" id="SM00422">
    <property type="entry name" value="HTH_MERR"/>
    <property type="match status" value="1"/>
</dbReference>
<dbReference type="Gene3D" id="1.10.1660.10">
    <property type="match status" value="1"/>
</dbReference>
<evidence type="ECO:0000256" key="1">
    <source>
        <dbReference type="ARBA" id="ARBA00023125"/>
    </source>
</evidence>
<sequence>MTYTIKEVAAKVGLSIYTLRYYDKAGLLPFVLRDEKGYRVFTDSDLNLLHTICCLKDTGMKIDDIRQYIDYVMAGADTVAQRSELLTAQRQKVLAQQKQLAASLQEIDYKLRIYNSPQAAEIIELEQAYVAQEKASVAK</sequence>
<dbReference type="Pfam" id="PF13411">
    <property type="entry name" value="MerR_1"/>
    <property type="match status" value="1"/>
</dbReference>
<comment type="caution">
    <text evidence="3">The sequence shown here is derived from an EMBL/GenBank/DDBJ whole genome shotgun (WGS) entry which is preliminary data.</text>
</comment>
<dbReference type="RefSeq" id="WP_004562604.1">
    <property type="nucleotide sequence ID" value="NZ_AZCN01000101.1"/>
</dbReference>
<dbReference type="eggNOG" id="COG0789">
    <property type="taxonomic scope" value="Bacteria"/>
</dbReference>
<dbReference type="SUPFAM" id="SSF46955">
    <property type="entry name" value="Putative DNA-binding domain"/>
    <property type="match status" value="1"/>
</dbReference>
<gene>
    <name evidence="3" type="ORF">FD22_GL000153</name>
</gene>
<dbReference type="InterPro" id="IPR009061">
    <property type="entry name" value="DNA-bd_dom_put_sf"/>
</dbReference>
<dbReference type="CDD" id="cd01109">
    <property type="entry name" value="HTH_YyaN"/>
    <property type="match status" value="1"/>
</dbReference>
<dbReference type="EMBL" id="AZCN01000101">
    <property type="protein sequence ID" value="KRK14154.1"/>
    <property type="molecule type" value="Genomic_DNA"/>
</dbReference>
<dbReference type="Proteomes" id="UP000051181">
    <property type="component" value="Unassembled WGS sequence"/>
</dbReference>
<dbReference type="InterPro" id="IPR047057">
    <property type="entry name" value="MerR_fam"/>
</dbReference>
<dbReference type="AlphaFoldDB" id="A0A0R1F522"/>
<reference evidence="3 4" key="1">
    <citation type="journal article" date="2015" name="Genome Announc.">
        <title>Expanding the biotechnology potential of lactobacilli through comparative genomics of 213 strains and associated genera.</title>
        <authorList>
            <person name="Sun Z."/>
            <person name="Harris H.M."/>
            <person name="McCann A."/>
            <person name="Guo C."/>
            <person name="Argimon S."/>
            <person name="Zhang W."/>
            <person name="Yang X."/>
            <person name="Jeffery I.B."/>
            <person name="Cooney J.C."/>
            <person name="Kagawa T.F."/>
            <person name="Liu W."/>
            <person name="Song Y."/>
            <person name="Salvetti E."/>
            <person name="Wrobel A."/>
            <person name="Rasinkangas P."/>
            <person name="Parkhill J."/>
            <person name="Rea M.C."/>
            <person name="O'Sullivan O."/>
            <person name="Ritari J."/>
            <person name="Douillard F.P."/>
            <person name="Paul Ross R."/>
            <person name="Yang R."/>
            <person name="Briner A.E."/>
            <person name="Felis G.E."/>
            <person name="de Vos W.M."/>
            <person name="Barrangou R."/>
            <person name="Klaenhammer T.R."/>
            <person name="Caufield P.W."/>
            <person name="Cui Y."/>
            <person name="Zhang H."/>
            <person name="O'Toole P.W."/>
        </authorList>
    </citation>
    <scope>NUCLEOTIDE SEQUENCE [LARGE SCALE GENOMIC DNA]</scope>
    <source>
        <strain evidence="3 4">DSM 20001</strain>
    </source>
</reference>
<dbReference type="InterPro" id="IPR000551">
    <property type="entry name" value="MerR-type_HTH_dom"/>
</dbReference>
<dbReference type="GO" id="GO:0003677">
    <property type="term" value="F:DNA binding"/>
    <property type="evidence" value="ECO:0007669"/>
    <property type="project" value="UniProtKB-KW"/>
</dbReference>
<protein>
    <submittedName>
        <fullName evidence="3">Transcription regulator</fullName>
    </submittedName>
</protein>
<proteinExistence type="predicted"/>
<dbReference type="PANTHER" id="PTHR30204">
    <property type="entry name" value="REDOX-CYCLING DRUG-SENSING TRANSCRIPTIONAL ACTIVATOR SOXR"/>
    <property type="match status" value="1"/>
</dbReference>
<dbReference type="GeneID" id="65917404"/>
<organism evidence="3 4">
    <name type="scientific">Loigolactobacillus coryniformis subsp. coryniformis KCTC 3167 = DSM 20001</name>
    <dbReference type="NCBI Taxonomy" id="913848"/>
    <lineage>
        <taxon>Bacteria</taxon>
        <taxon>Bacillati</taxon>
        <taxon>Bacillota</taxon>
        <taxon>Bacilli</taxon>
        <taxon>Lactobacillales</taxon>
        <taxon>Lactobacillaceae</taxon>
        <taxon>Loigolactobacillus</taxon>
    </lineage>
</organism>
<dbReference type="PROSITE" id="PS50937">
    <property type="entry name" value="HTH_MERR_2"/>
    <property type="match status" value="1"/>
</dbReference>
<evidence type="ECO:0000259" key="2">
    <source>
        <dbReference type="PROSITE" id="PS50937"/>
    </source>
</evidence>
<evidence type="ECO:0000313" key="3">
    <source>
        <dbReference type="EMBL" id="KRK14154.1"/>
    </source>
</evidence>
<dbReference type="GO" id="GO:0003700">
    <property type="term" value="F:DNA-binding transcription factor activity"/>
    <property type="evidence" value="ECO:0007669"/>
    <property type="project" value="InterPro"/>
</dbReference>
<name>A0A0R1F522_9LACO</name>
<evidence type="ECO:0000313" key="4">
    <source>
        <dbReference type="Proteomes" id="UP000051181"/>
    </source>
</evidence>
<dbReference type="PRINTS" id="PR00040">
    <property type="entry name" value="HTHMERR"/>
</dbReference>
<dbReference type="PATRIC" id="fig|913848.6.peg.151"/>
<feature type="domain" description="HTH merR-type" evidence="2">
    <location>
        <begin position="2"/>
        <end position="71"/>
    </location>
</feature>
<keyword evidence="1" id="KW-0238">DNA-binding</keyword>
<accession>A0A0R1F522</accession>